<evidence type="ECO:0000256" key="1">
    <source>
        <dbReference type="ARBA" id="ARBA00003747"/>
    </source>
</evidence>
<feature type="transmembrane region" description="Helical" evidence="17">
    <location>
        <begin position="544"/>
        <end position="570"/>
    </location>
</feature>
<keyword evidence="20" id="KW-1185">Reference proteome</keyword>
<evidence type="ECO:0000256" key="7">
    <source>
        <dbReference type="ARBA" id="ARBA00022679"/>
    </source>
</evidence>
<feature type="compositionally biased region" description="Basic and acidic residues" evidence="16">
    <location>
        <begin position="413"/>
        <end position="422"/>
    </location>
</feature>
<proteinExistence type="predicted"/>
<dbReference type="PROSITE" id="PS00107">
    <property type="entry name" value="PROTEIN_KINASE_ATP"/>
    <property type="match status" value="1"/>
</dbReference>
<dbReference type="Pfam" id="PF00069">
    <property type="entry name" value="Pkinase"/>
    <property type="match status" value="2"/>
</dbReference>
<evidence type="ECO:0000256" key="10">
    <source>
        <dbReference type="ARBA" id="ARBA00022840"/>
    </source>
</evidence>
<dbReference type="InterPro" id="IPR017441">
    <property type="entry name" value="Protein_kinase_ATP_BS"/>
</dbReference>
<evidence type="ECO:0000256" key="9">
    <source>
        <dbReference type="ARBA" id="ARBA00022777"/>
    </source>
</evidence>
<keyword evidence="17" id="KW-0472">Membrane</keyword>
<evidence type="ECO:0000259" key="18">
    <source>
        <dbReference type="PROSITE" id="PS50011"/>
    </source>
</evidence>
<dbReference type="Gene3D" id="1.10.510.10">
    <property type="entry name" value="Transferase(Phosphotransferase) domain 1"/>
    <property type="match status" value="1"/>
</dbReference>
<keyword evidence="9 19" id="KW-0418">Kinase</keyword>
<protein>
    <recommendedName>
        <fullName evidence="5">EKC/KEOPS complex subunit BUD32</fullName>
        <ecNumber evidence="3">2.7.11.1</ecNumber>
    </recommendedName>
    <alternativeName>
        <fullName evidence="11 12">Atypical Serine/threonine protein kinase BUD32</fullName>
    </alternativeName>
    <alternativeName>
        <fullName evidence="4">EKC/KEOPS complex subunit bud32</fullName>
    </alternativeName>
</protein>
<comment type="subunit">
    <text evidence="2">Component of the EKC/KEOPS complex composed of at least BUD32, CGI121, GON7, KAE1 and PCC1; the whole complex dimerizes.</text>
</comment>
<comment type="catalytic activity">
    <reaction evidence="14">
        <text>L-seryl-[protein] + ATP = O-phospho-L-seryl-[protein] + ADP + H(+)</text>
        <dbReference type="Rhea" id="RHEA:17989"/>
        <dbReference type="Rhea" id="RHEA-COMP:9863"/>
        <dbReference type="Rhea" id="RHEA-COMP:11604"/>
        <dbReference type="ChEBI" id="CHEBI:15378"/>
        <dbReference type="ChEBI" id="CHEBI:29999"/>
        <dbReference type="ChEBI" id="CHEBI:30616"/>
        <dbReference type="ChEBI" id="CHEBI:83421"/>
        <dbReference type="ChEBI" id="CHEBI:456216"/>
        <dbReference type="EC" id="2.7.11.1"/>
    </reaction>
</comment>
<evidence type="ECO:0000256" key="2">
    <source>
        <dbReference type="ARBA" id="ARBA00011534"/>
    </source>
</evidence>
<feature type="compositionally biased region" description="Basic and acidic residues" evidence="16">
    <location>
        <begin position="370"/>
        <end position="384"/>
    </location>
</feature>
<evidence type="ECO:0000256" key="13">
    <source>
        <dbReference type="ARBA" id="ARBA00047899"/>
    </source>
</evidence>
<feature type="region of interest" description="Disordered" evidence="16">
    <location>
        <begin position="491"/>
        <end position="534"/>
    </location>
</feature>
<feature type="region of interest" description="Disordered" evidence="16">
    <location>
        <begin position="370"/>
        <end position="422"/>
    </location>
</feature>
<dbReference type="PANTHER" id="PTHR47634">
    <property type="entry name" value="PROTEIN KINASE DOMAIN-CONTAINING PROTEIN-RELATED"/>
    <property type="match status" value="1"/>
</dbReference>
<gene>
    <name evidence="19" type="ORF">PG991_008887</name>
</gene>
<sequence>MAAHHDTEEPVAMLTPEVFASLEKPRYRDFDLLGFEVENEIEDLERYEPGGFCPIDLSLRDEPKFINDRFQVIYKLGFGGFGTVWLCYDVVFKAWRALKVHQATQSATSQPPGSCRDLLVSQTLKRESVSVEDALDNGVAMPLETFWIESPNGRHLCTVLPLLGPRLSDLMDHMAGDDPGRINHISYQIVKGMDFLHRHGICHGDFRPQNVLLRLKDGCFDDLGVDEMRQLLGRPGMVDIELEAGGRSPHAPEYAVTCINWESLWQYVSDDIAIVDFGESYETTNLNPHDLGIPRRYAAPEIIIGGDKGVGTDLWALGCTLMDLRCRGLPSTLPYTSDLIERMEDWLGPCLPPFRLRALQKLYASELEEWESHGGEGKTPKPEFPDSAEAGNIQPSAYITKISQRDSNTGVRDGPEDPIKTELSQEHTGGFIDNAFTTFRLTEEEINTFGDLLHKIFQWDPQQRWNTARIMNHALFASRQTKLQSNTVSLLNRHPDVESRPSTSIENSEVAPAKPALQDSNDRSSRPKPHVQEGQSILSRLRPWLQTLAIGSYFLGGFATLIFFVAYMIASQSDFLRSQRNAAPLAVPPEPVTVVVHIVR</sequence>
<evidence type="ECO:0000256" key="16">
    <source>
        <dbReference type="SAM" id="MobiDB-lite"/>
    </source>
</evidence>
<dbReference type="InterPro" id="IPR000719">
    <property type="entry name" value="Prot_kinase_dom"/>
</dbReference>
<evidence type="ECO:0000256" key="3">
    <source>
        <dbReference type="ARBA" id="ARBA00012513"/>
    </source>
</evidence>
<dbReference type="InterPro" id="IPR008266">
    <property type="entry name" value="Tyr_kinase_AS"/>
</dbReference>
<comment type="function">
    <text evidence="1">Component of the EKC/KEOPS complex that is required for the formation of a threonylcarbamoyl group on adenosine at position 37 (t(6)A37) in tRNAs that read codons beginning with adenine. The complex is probably involved in the transfer of the threonylcarbamoyl moiety of threonylcarbamoyl-AMP (TC-AMP) to the N6 group of A37. BUD32 has ATPase activity in the context of the EKC/KEOPS complex and likely plays a supporting role to the catalytic subunit KAE1. The EKC/KEOPS complex also promotes both telomere uncapping and telomere elongation. The complex is required for efficient recruitment of transcriptional coactivators.</text>
</comment>
<dbReference type="Proteomes" id="UP001396898">
    <property type="component" value="Unassembled WGS sequence"/>
</dbReference>
<accession>A0ABR1RLZ2</accession>
<keyword evidence="7" id="KW-0808">Transferase</keyword>
<feature type="domain" description="Protein kinase" evidence="18">
    <location>
        <begin position="70"/>
        <end position="476"/>
    </location>
</feature>
<evidence type="ECO:0000256" key="6">
    <source>
        <dbReference type="ARBA" id="ARBA00022527"/>
    </source>
</evidence>
<dbReference type="InterPro" id="IPR011009">
    <property type="entry name" value="Kinase-like_dom_sf"/>
</dbReference>
<dbReference type="PROSITE" id="PS00109">
    <property type="entry name" value="PROTEIN_KINASE_TYR"/>
    <property type="match status" value="1"/>
</dbReference>
<organism evidence="19 20">
    <name type="scientific">Apiospora marii</name>
    <dbReference type="NCBI Taxonomy" id="335849"/>
    <lineage>
        <taxon>Eukaryota</taxon>
        <taxon>Fungi</taxon>
        <taxon>Dikarya</taxon>
        <taxon>Ascomycota</taxon>
        <taxon>Pezizomycotina</taxon>
        <taxon>Sordariomycetes</taxon>
        <taxon>Xylariomycetidae</taxon>
        <taxon>Amphisphaeriales</taxon>
        <taxon>Apiosporaceae</taxon>
        <taxon>Apiospora</taxon>
    </lineage>
</organism>
<dbReference type="GO" id="GO:0016301">
    <property type="term" value="F:kinase activity"/>
    <property type="evidence" value="ECO:0007669"/>
    <property type="project" value="UniProtKB-KW"/>
</dbReference>
<dbReference type="InterPro" id="IPR051334">
    <property type="entry name" value="SRPK"/>
</dbReference>
<reference evidence="19 20" key="1">
    <citation type="submission" date="2023-01" db="EMBL/GenBank/DDBJ databases">
        <title>Analysis of 21 Apiospora genomes using comparative genomics revels a genus with tremendous synthesis potential of carbohydrate active enzymes and secondary metabolites.</title>
        <authorList>
            <person name="Sorensen T."/>
        </authorList>
    </citation>
    <scope>NUCLEOTIDE SEQUENCE [LARGE SCALE GENOMIC DNA]</scope>
    <source>
        <strain evidence="19 20">CBS 20057</strain>
    </source>
</reference>
<comment type="caution">
    <text evidence="19">The sequence shown here is derived from an EMBL/GenBank/DDBJ whole genome shotgun (WGS) entry which is preliminary data.</text>
</comment>
<evidence type="ECO:0000313" key="19">
    <source>
        <dbReference type="EMBL" id="KAK8015999.1"/>
    </source>
</evidence>
<keyword evidence="17" id="KW-1133">Transmembrane helix</keyword>
<keyword evidence="10 15" id="KW-0067">ATP-binding</keyword>
<dbReference type="PROSITE" id="PS50011">
    <property type="entry name" value="PROTEIN_KINASE_DOM"/>
    <property type="match status" value="1"/>
</dbReference>
<evidence type="ECO:0000256" key="17">
    <source>
        <dbReference type="SAM" id="Phobius"/>
    </source>
</evidence>
<evidence type="ECO:0000256" key="12">
    <source>
        <dbReference type="ARBA" id="ARBA00033194"/>
    </source>
</evidence>
<evidence type="ECO:0000256" key="5">
    <source>
        <dbReference type="ARBA" id="ARBA00019973"/>
    </source>
</evidence>
<name>A0ABR1RLZ2_9PEZI</name>
<evidence type="ECO:0000256" key="11">
    <source>
        <dbReference type="ARBA" id="ARBA00030980"/>
    </source>
</evidence>
<dbReference type="Gene3D" id="3.30.200.20">
    <property type="entry name" value="Phosphorylase Kinase, domain 1"/>
    <property type="match status" value="1"/>
</dbReference>
<dbReference type="EMBL" id="JAQQWI010000012">
    <property type="protein sequence ID" value="KAK8015999.1"/>
    <property type="molecule type" value="Genomic_DNA"/>
</dbReference>
<evidence type="ECO:0000256" key="15">
    <source>
        <dbReference type="PROSITE-ProRule" id="PRU10141"/>
    </source>
</evidence>
<comment type="catalytic activity">
    <reaction evidence="13">
        <text>L-threonyl-[protein] + ATP = O-phospho-L-threonyl-[protein] + ADP + H(+)</text>
        <dbReference type="Rhea" id="RHEA:46608"/>
        <dbReference type="Rhea" id="RHEA-COMP:11060"/>
        <dbReference type="Rhea" id="RHEA-COMP:11605"/>
        <dbReference type="ChEBI" id="CHEBI:15378"/>
        <dbReference type="ChEBI" id="CHEBI:30013"/>
        <dbReference type="ChEBI" id="CHEBI:30616"/>
        <dbReference type="ChEBI" id="CHEBI:61977"/>
        <dbReference type="ChEBI" id="CHEBI:456216"/>
        <dbReference type="EC" id="2.7.11.1"/>
    </reaction>
</comment>
<feature type="compositionally biased region" description="Polar residues" evidence="16">
    <location>
        <begin position="393"/>
        <end position="410"/>
    </location>
</feature>
<keyword evidence="17" id="KW-0812">Transmembrane</keyword>
<evidence type="ECO:0000256" key="8">
    <source>
        <dbReference type="ARBA" id="ARBA00022741"/>
    </source>
</evidence>
<dbReference type="PANTHER" id="PTHR47634:SF9">
    <property type="entry name" value="PROTEIN KINASE DOMAIN-CONTAINING PROTEIN-RELATED"/>
    <property type="match status" value="1"/>
</dbReference>
<feature type="binding site" evidence="15">
    <location>
        <position position="99"/>
    </location>
    <ligand>
        <name>ATP</name>
        <dbReference type="ChEBI" id="CHEBI:30616"/>
    </ligand>
</feature>
<dbReference type="SMART" id="SM00220">
    <property type="entry name" value="S_TKc"/>
    <property type="match status" value="1"/>
</dbReference>
<dbReference type="EC" id="2.7.11.1" evidence="3"/>
<keyword evidence="6" id="KW-0723">Serine/threonine-protein kinase</keyword>
<evidence type="ECO:0000313" key="20">
    <source>
        <dbReference type="Proteomes" id="UP001396898"/>
    </source>
</evidence>
<keyword evidence="8 15" id="KW-0547">Nucleotide-binding</keyword>
<evidence type="ECO:0000256" key="4">
    <source>
        <dbReference type="ARBA" id="ARBA00013948"/>
    </source>
</evidence>
<dbReference type="SUPFAM" id="SSF56112">
    <property type="entry name" value="Protein kinase-like (PK-like)"/>
    <property type="match status" value="1"/>
</dbReference>
<evidence type="ECO:0000256" key="14">
    <source>
        <dbReference type="ARBA" id="ARBA00048679"/>
    </source>
</evidence>